<feature type="transmembrane region" description="Helical" evidence="11">
    <location>
        <begin position="789"/>
        <end position="808"/>
    </location>
</feature>
<comment type="similarity">
    <text evidence="2">Belongs to the EMC1 family.</text>
</comment>
<dbReference type="PANTHER" id="PTHR21573">
    <property type="entry name" value="ER MEMBRANE PROTEIN COMPLEX SUBUNIT 1"/>
    <property type="match status" value="1"/>
</dbReference>
<protein>
    <recommendedName>
        <fullName evidence="4">ER membrane protein complex subunit 1</fullName>
    </recommendedName>
</protein>
<keyword evidence="7" id="KW-0256">Endoplasmic reticulum</keyword>
<keyword evidence="8 11" id="KW-1133">Transmembrane helix</keyword>
<dbReference type="EMBL" id="JAFHKP010000034">
    <property type="protein sequence ID" value="KAG5468879.1"/>
    <property type="molecule type" value="Genomic_DNA"/>
</dbReference>
<dbReference type="RefSeq" id="XP_067689586.1">
    <property type="nucleotide sequence ID" value="XM_067833483.1"/>
</dbReference>
<dbReference type="InterPro" id="IPR011047">
    <property type="entry name" value="Quinoprotein_ADH-like_sf"/>
</dbReference>
<evidence type="ECO:0000256" key="2">
    <source>
        <dbReference type="ARBA" id="ARBA00007904"/>
    </source>
</evidence>
<name>A0A836GB69_LEIEN</name>
<evidence type="ECO:0000256" key="12">
    <source>
        <dbReference type="SAM" id="SignalP"/>
    </source>
</evidence>
<comment type="caution">
    <text evidence="14">The sequence shown here is derived from an EMBL/GenBank/DDBJ whole genome shotgun (WGS) entry which is preliminary data.</text>
</comment>
<gene>
    <name evidence="14" type="ORF">CUR178_01715</name>
</gene>
<dbReference type="PANTHER" id="PTHR21573:SF0">
    <property type="entry name" value="ER MEMBRANE PROTEIN COMPLEX SUBUNIT 1"/>
    <property type="match status" value="1"/>
</dbReference>
<dbReference type="SUPFAM" id="SSF82171">
    <property type="entry name" value="DPP6 N-terminal domain-like"/>
    <property type="match status" value="1"/>
</dbReference>
<dbReference type="OrthoDB" id="28092at2759"/>
<dbReference type="SUPFAM" id="SSF50998">
    <property type="entry name" value="Quinoprotein alcohol dehydrogenase-like"/>
    <property type="match status" value="1"/>
</dbReference>
<sequence length="818" mass="87149">MAQILRTVARVCVAVVMLACLSVAAIHEDEQGLRDWMMRFVGNVQDAAVQVAENPQLLYVASEDGAVAAVDIGAYGGLNLTWRQTSSAAPLCVAAGPQAVLTVNNAGVATVLDPKTGSIEVIYALETVTTTLQAAACSVGGSTALVVTYDGSQLKRFEFSMASEEQSIPVAAQARASGQVSKMFVADTALLVSYEGNTADVHRLDTLAKDRSVAGVATSIAADGHFTTRDAATLRSFPTVGAAGEFACADCGIAVVRKAHSGEFGGVVRVEARGDTLHITFPNADVTIANTGSSMASHPLVAFEKEDGDAVVLIKTGAHNLLLVSAVEGLLWRRFEALASVAATAIADPMGALDHFHFNKNVLLVSRFGTLYSIPIASMGAQVDLIKDFSQELVAALKAPSMEKVQVRELSVRDDGRTAVVYAASGATSGHVVVDLAQRTITSVSTCENAILSTPMLELAADLSVKGTLPDGVVYTYISHAASGMIEGYSVSAEAGARPTWVLQLPSPIVAHASGSEPRRTDVANNLRVYPNISGKESVEEVRRTYPMRNVIAVAHYEPSEEELPSLVITAIDAVTGSVLATARHANVEGDVKMVIAEHIIVYYYLDAKKMRYCFGVWELFEDENSPVVSKAAGVTIPQIIASFFANTKRKFSSRATRPPIVAVSTLGAFGGPLADMGVTTSYNAIARKSLVLAYATGRVVVVELRQLLAGKQMPMPDAKERQMSHLLLPSFLFASHKYRIAFPRKITTEPTLLESSCHVLVSGLDLFYVRSSSGKPFDLLNSDFNKPLLITLVCGFAALSVVARYFVNRKVLNSAWQ</sequence>
<keyword evidence="6 12" id="KW-0732">Signal</keyword>
<dbReference type="InterPro" id="IPR011678">
    <property type="entry name" value="EMC1_C"/>
</dbReference>
<evidence type="ECO:0000256" key="5">
    <source>
        <dbReference type="ARBA" id="ARBA00022692"/>
    </source>
</evidence>
<keyword evidence="9 11" id="KW-0472">Membrane</keyword>
<keyword evidence="15" id="KW-1185">Reference proteome</keyword>
<accession>A0A836GB69</accession>
<evidence type="ECO:0000256" key="7">
    <source>
        <dbReference type="ARBA" id="ARBA00022824"/>
    </source>
</evidence>
<dbReference type="InterPro" id="IPR026895">
    <property type="entry name" value="EMC1"/>
</dbReference>
<organism evidence="14 15">
    <name type="scientific">Leishmania enriettii</name>
    <dbReference type="NCBI Taxonomy" id="5663"/>
    <lineage>
        <taxon>Eukaryota</taxon>
        <taxon>Discoba</taxon>
        <taxon>Euglenozoa</taxon>
        <taxon>Kinetoplastea</taxon>
        <taxon>Metakinetoplastina</taxon>
        <taxon>Trypanosomatida</taxon>
        <taxon>Trypanosomatidae</taxon>
        <taxon>Leishmaniinae</taxon>
        <taxon>Leishmania</taxon>
    </lineage>
</organism>
<evidence type="ECO:0000256" key="11">
    <source>
        <dbReference type="SAM" id="Phobius"/>
    </source>
</evidence>
<reference evidence="14 15" key="1">
    <citation type="submission" date="2021-02" db="EMBL/GenBank/DDBJ databases">
        <title>Leishmania (Mundinia) enrietti genome sequencing and assembly.</title>
        <authorList>
            <person name="Almutairi H."/>
            <person name="Gatherer D."/>
        </authorList>
    </citation>
    <scope>NUCLEOTIDE SEQUENCE [LARGE SCALE GENOMIC DNA]</scope>
    <source>
        <strain evidence="14">CUR178</strain>
    </source>
</reference>
<dbReference type="GeneID" id="94168993"/>
<evidence type="ECO:0000256" key="4">
    <source>
        <dbReference type="ARBA" id="ARBA00020824"/>
    </source>
</evidence>
<evidence type="ECO:0000256" key="9">
    <source>
        <dbReference type="ARBA" id="ARBA00023136"/>
    </source>
</evidence>
<dbReference type="GO" id="GO:0034975">
    <property type="term" value="P:protein folding in endoplasmic reticulum"/>
    <property type="evidence" value="ECO:0007669"/>
    <property type="project" value="TreeGrafter"/>
</dbReference>
<evidence type="ECO:0000313" key="14">
    <source>
        <dbReference type="EMBL" id="KAG5468879.1"/>
    </source>
</evidence>
<comment type="subcellular location">
    <subcellularLocation>
        <location evidence="1">Endoplasmic reticulum membrane</location>
        <topology evidence="1">Single-pass type I membrane protein</topology>
    </subcellularLocation>
</comment>
<evidence type="ECO:0000256" key="1">
    <source>
        <dbReference type="ARBA" id="ARBA00004115"/>
    </source>
</evidence>
<dbReference type="KEGG" id="lenr:94168993"/>
<feature type="signal peptide" evidence="12">
    <location>
        <begin position="1"/>
        <end position="25"/>
    </location>
</feature>
<proteinExistence type="inferred from homology"/>
<feature type="domain" description="ER membrane protein complex subunit 1 C-terminal" evidence="13">
    <location>
        <begin position="598"/>
        <end position="817"/>
    </location>
</feature>
<evidence type="ECO:0000256" key="3">
    <source>
        <dbReference type="ARBA" id="ARBA00011276"/>
    </source>
</evidence>
<keyword evidence="10" id="KW-0325">Glycoprotein</keyword>
<keyword evidence="5 11" id="KW-0812">Transmembrane</keyword>
<evidence type="ECO:0000256" key="10">
    <source>
        <dbReference type="ARBA" id="ARBA00023180"/>
    </source>
</evidence>
<comment type="subunit">
    <text evidence="3">Component of the ER membrane protein complex (EMC).</text>
</comment>
<dbReference type="AlphaFoldDB" id="A0A836GB69"/>
<feature type="chain" id="PRO_5032435960" description="ER membrane protein complex subunit 1" evidence="12">
    <location>
        <begin position="26"/>
        <end position="818"/>
    </location>
</feature>
<dbReference type="GO" id="GO:0072546">
    <property type="term" value="C:EMC complex"/>
    <property type="evidence" value="ECO:0007669"/>
    <property type="project" value="InterPro"/>
</dbReference>
<dbReference type="Pfam" id="PF07774">
    <property type="entry name" value="EMC1_C"/>
    <property type="match status" value="1"/>
</dbReference>
<dbReference type="Proteomes" id="UP000674179">
    <property type="component" value="Chromosome 34"/>
</dbReference>
<evidence type="ECO:0000259" key="13">
    <source>
        <dbReference type="Pfam" id="PF07774"/>
    </source>
</evidence>
<evidence type="ECO:0000256" key="8">
    <source>
        <dbReference type="ARBA" id="ARBA00022989"/>
    </source>
</evidence>
<evidence type="ECO:0000313" key="15">
    <source>
        <dbReference type="Proteomes" id="UP000674179"/>
    </source>
</evidence>
<evidence type="ECO:0000256" key="6">
    <source>
        <dbReference type="ARBA" id="ARBA00022729"/>
    </source>
</evidence>